<evidence type="ECO:0000259" key="1">
    <source>
        <dbReference type="Pfam" id="PF13883"/>
    </source>
</evidence>
<dbReference type="SUPFAM" id="SSF50475">
    <property type="entry name" value="FMN-binding split barrel"/>
    <property type="match status" value="1"/>
</dbReference>
<dbReference type="RefSeq" id="WP_184101997.1">
    <property type="nucleotide sequence ID" value="NZ_JACHHN010000006.1"/>
</dbReference>
<dbReference type="PANTHER" id="PTHR13343">
    <property type="entry name" value="CREG1 PROTEIN"/>
    <property type="match status" value="1"/>
</dbReference>
<dbReference type="Gene3D" id="2.30.110.10">
    <property type="entry name" value="Electron Transport, Fmn-binding Protein, Chain A"/>
    <property type="match status" value="1"/>
</dbReference>
<dbReference type="GO" id="GO:0005737">
    <property type="term" value="C:cytoplasm"/>
    <property type="evidence" value="ECO:0007669"/>
    <property type="project" value="UniProtKB-ARBA"/>
</dbReference>
<reference evidence="2 3" key="1">
    <citation type="submission" date="2020-08" db="EMBL/GenBank/DDBJ databases">
        <title>Genomic Encyclopedia of Type Strains, Phase IV (KMG-IV): sequencing the most valuable type-strain genomes for metagenomic binning, comparative biology and taxonomic classification.</title>
        <authorList>
            <person name="Goeker M."/>
        </authorList>
    </citation>
    <scope>NUCLEOTIDE SEQUENCE [LARGE SCALE GENOMIC DNA]</scope>
    <source>
        <strain evidence="2 3">DSM 18233</strain>
    </source>
</reference>
<evidence type="ECO:0000313" key="3">
    <source>
        <dbReference type="Proteomes" id="UP000543030"/>
    </source>
</evidence>
<dbReference type="Pfam" id="PF13883">
    <property type="entry name" value="CREG_beta-barrel"/>
    <property type="match status" value="1"/>
</dbReference>
<feature type="domain" description="CREG-like beta-barrel" evidence="1">
    <location>
        <begin position="12"/>
        <end position="149"/>
    </location>
</feature>
<dbReference type="AlphaFoldDB" id="A0A840RG64"/>
<gene>
    <name evidence="2" type="ORF">HNQ50_003066</name>
</gene>
<dbReference type="PANTHER" id="PTHR13343:SF17">
    <property type="entry name" value="CELLULAR REPRESSOR OF E1A-STIMULATED GENES, ISOFORM A"/>
    <property type="match status" value="1"/>
</dbReference>
<proteinExistence type="predicted"/>
<dbReference type="InterPro" id="IPR055343">
    <property type="entry name" value="CREG_beta-barrel"/>
</dbReference>
<comment type="caution">
    <text evidence="2">The sequence shown here is derived from an EMBL/GenBank/DDBJ whole genome shotgun (WGS) entry which is preliminary data.</text>
</comment>
<organism evidence="2 3">
    <name type="scientific">Silvimonas terrae</name>
    <dbReference type="NCBI Taxonomy" id="300266"/>
    <lineage>
        <taxon>Bacteria</taxon>
        <taxon>Pseudomonadati</taxon>
        <taxon>Pseudomonadota</taxon>
        <taxon>Betaproteobacteria</taxon>
        <taxon>Neisseriales</taxon>
        <taxon>Chitinibacteraceae</taxon>
        <taxon>Silvimonas</taxon>
    </lineage>
</organism>
<dbReference type="InterPro" id="IPR012349">
    <property type="entry name" value="Split_barrel_FMN-bd"/>
</dbReference>
<name>A0A840RG64_9NEIS</name>
<accession>A0A840RG64</accession>
<dbReference type="Proteomes" id="UP000543030">
    <property type="component" value="Unassembled WGS sequence"/>
</dbReference>
<evidence type="ECO:0000313" key="2">
    <source>
        <dbReference type="EMBL" id="MBB5192325.1"/>
    </source>
</evidence>
<protein>
    <recommendedName>
        <fullName evidence="1">CREG-like beta-barrel domain-containing protein</fullName>
    </recommendedName>
</protein>
<dbReference type="EMBL" id="JACHHN010000006">
    <property type="protein sequence ID" value="MBB5192325.1"/>
    <property type="molecule type" value="Genomic_DNA"/>
</dbReference>
<keyword evidence="3" id="KW-1185">Reference proteome</keyword>
<sequence length="216" mass="23966">MPIHYAAQWVHPAQALARRCREGVLATQSVQWPGVPYASYLPYVCDETGCPLFVISALAEHTQNLQANAQCSFVVFDSSDATTERVTLVGTAAPVTPSPLLAARLARYQPQTAQFLALGDFSIWRLKVTALRYIAGFGRMGYSDATQWQETPCLSLEQEALWLDQIKTSGDQRLIGIDFDGVDVYRNGKLIRYGFQARPLDTDALYATVTKQLDTQ</sequence>